<gene>
    <name evidence="1" type="ORF">Amon02_000605900</name>
</gene>
<protein>
    <submittedName>
        <fullName evidence="1">Unnamed protein product</fullName>
    </submittedName>
</protein>
<comment type="caution">
    <text evidence="1">The sequence shown here is derived from an EMBL/GenBank/DDBJ whole genome shotgun (WGS) entry which is preliminary data.</text>
</comment>
<reference evidence="1" key="1">
    <citation type="submission" date="2023-04" db="EMBL/GenBank/DDBJ databases">
        <title>Ambrosiozyma monospora NBRC 10751.</title>
        <authorList>
            <person name="Ichikawa N."/>
            <person name="Sato H."/>
            <person name="Tonouchi N."/>
        </authorList>
    </citation>
    <scope>NUCLEOTIDE SEQUENCE</scope>
    <source>
        <strain evidence="1">NBRC 10751</strain>
    </source>
</reference>
<dbReference type="EMBL" id="BSXS01004622">
    <property type="protein sequence ID" value="GME83260.1"/>
    <property type="molecule type" value="Genomic_DNA"/>
</dbReference>
<name>A0ACB5T8B7_AMBMO</name>
<evidence type="ECO:0000313" key="1">
    <source>
        <dbReference type="EMBL" id="GME83260.1"/>
    </source>
</evidence>
<keyword evidence="2" id="KW-1185">Reference proteome</keyword>
<dbReference type="Proteomes" id="UP001165064">
    <property type="component" value="Unassembled WGS sequence"/>
</dbReference>
<accession>A0ACB5T8B7</accession>
<proteinExistence type="predicted"/>
<evidence type="ECO:0000313" key="2">
    <source>
        <dbReference type="Proteomes" id="UP001165064"/>
    </source>
</evidence>
<organism evidence="1 2">
    <name type="scientific">Ambrosiozyma monospora</name>
    <name type="common">Yeast</name>
    <name type="synonym">Endomycopsis monosporus</name>
    <dbReference type="NCBI Taxonomy" id="43982"/>
    <lineage>
        <taxon>Eukaryota</taxon>
        <taxon>Fungi</taxon>
        <taxon>Dikarya</taxon>
        <taxon>Ascomycota</taxon>
        <taxon>Saccharomycotina</taxon>
        <taxon>Pichiomycetes</taxon>
        <taxon>Pichiales</taxon>
        <taxon>Pichiaceae</taxon>
        <taxon>Ambrosiozyma</taxon>
    </lineage>
</organism>
<sequence>MQSQQEANSTKKSQRKQINITASETNDLDILNKIWVSIKILSYRHTWLPPLVALLIPQIAYWFSNNYTESNPLHQFLELSYEIPGTEPKMYGKGKKDICFVLYMMIFFTFYREFLMQVILKPIAKHFGLNKNKLNRFMEQSYSMCYYGITGPWGLYIMKHTTLWYFNTTAFYEEYPHKTHDYMFKFYYLSQAAFWSQQSVVLILQLEKPRKDFHELVFHHIVTMALIACSYRFHYTWMGLAVYITMDISDWFLATAKTLNYLDSPLTNYVFFSFVLVWTYLRHYINIKILWSVLTEFKTVGPWILNWETQQYKCWIAQPIVFGLIFALQLVNLYWFFLILRIIYRMVTTNVAVDDRSDDEEEDEELEEDGEAEVVSEKQAVIADKPVETEPVANGKVEAEAEGDKKSS</sequence>